<feature type="transmembrane region" description="Helical" evidence="7">
    <location>
        <begin position="295"/>
        <end position="321"/>
    </location>
</feature>
<feature type="transmembrane region" description="Helical" evidence="7">
    <location>
        <begin position="98"/>
        <end position="120"/>
    </location>
</feature>
<evidence type="ECO:0000259" key="8">
    <source>
        <dbReference type="PROSITE" id="PS50850"/>
    </source>
</evidence>
<dbReference type="EMBL" id="AP019791">
    <property type="protein sequence ID" value="BBL78659.1"/>
    <property type="molecule type" value="Genomic_DNA"/>
</dbReference>
<proteinExistence type="inferred from homology"/>
<dbReference type="GO" id="GO:0005886">
    <property type="term" value="C:plasma membrane"/>
    <property type="evidence" value="ECO:0007669"/>
    <property type="project" value="UniProtKB-SubCell"/>
</dbReference>
<feature type="transmembrane region" description="Helical" evidence="7">
    <location>
        <begin position="73"/>
        <end position="92"/>
    </location>
</feature>
<evidence type="ECO:0000313" key="9">
    <source>
        <dbReference type="EMBL" id="BBL78659.1"/>
    </source>
</evidence>
<evidence type="ECO:0000256" key="3">
    <source>
        <dbReference type="ARBA" id="ARBA00022692"/>
    </source>
</evidence>
<feature type="transmembrane region" description="Helical" evidence="7">
    <location>
        <begin position="328"/>
        <end position="350"/>
    </location>
</feature>
<feature type="transmembrane region" description="Helical" evidence="7">
    <location>
        <begin position="206"/>
        <end position="226"/>
    </location>
</feature>
<keyword evidence="10" id="KW-1185">Reference proteome</keyword>
<accession>A0A510HFD9</accession>
<name>A0A510HFD9_9ACTN</name>
<dbReference type="InterPro" id="IPR020846">
    <property type="entry name" value="MFS_dom"/>
</dbReference>
<evidence type="ECO:0000256" key="6">
    <source>
        <dbReference type="ARBA" id="ARBA00023136"/>
    </source>
</evidence>
<keyword evidence="3 7" id="KW-0812">Transmembrane</keyword>
<evidence type="ECO:0000256" key="5">
    <source>
        <dbReference type="ARBA" id="ARBA00023063"/>
    </source>
</evidence>
<comment type="similarity">
    <text evidence="2">Belongs to the major facilitator superfamily. Nitrate/nitrite porter (TC 2.A.1.8) family.</text>
</comment>
<feature type="transmembrane region" description="Helical" evidence="7">
    <location>
        <begin position="160"/>
        <end position="179"/>
    </location>
</feature>
<gene>
    <name evidence="9" type="ORF">RxyAA322_05130</name>
</gene>
<comment type="subcellular location">
    <subcellularLocation>
        <location evidence="1">Cell membrane</location>
        <topology evidence="1">Multi-pass membrane protein</topology>
    </subcellularLocation>
</comment>
<dbReference type="PROSITE" id="PS50850">
    <property type="entry name" value="MFS"/>
    <property type="match status" value="1"/>
</dbReference>
<feature type="transmembrane region" description="Helical" evidence="7">
    <location>
        <begin position="42"/>
        <end position="61"/>
    </location>
</feature>
<dbReference type="OrthoDB" id="9771451at2"/>
<dbReference type="InterPro" id="IPR036259">
    <property type="entry name" value="MFS_trans_sf"/>
</dbReference>
<organism evidence="9 10">
    <name type="scientific">Rubrobacter xylanophilus</name>
    <dbReference type="NCBI Taxonomy" id="49319"/>
    <lineage>
        <taxon>Bacteria</taxon>
        <taxon>Bacillati</taxon>
        <taxon>Actinomycetota</taxon>
        <taxon>Rubrobacteria</taxon>
        <taxon>Rubrobacterales</taxon>
        <taxon>Rubrobacteraceae</taxon>
        <taxon>Rubrobacter</taxon>
    </lineage>
</organism>
<reference evidence="9" key="1">
    <citation type="journal article" date="2019" name="Microbiol. Resour. Announc.">
        <title>Complete Genome Sequence of Rubrobacter xylanophilus Strain AA3-22, Isolated from Arima Onsen in Japan.</title>
        <authorList>
            <person name="Tomariguchi N."/>
            <person name="Miyazaki K."/>
        </authorList>
    </citation>
    <scope>NUCLEOTIDE SEQUENCE [LARGE SCALE GENOMIC DNA]</scope>
    <source>
        <strain evidence="9">AA3-22</strain>
    </source>
</reference>
<evidence type="ECO:0000256" key="7">
    <source>
        <dbReference type="SAM" id="Phobius"/>
    </source>
</evidence>
<dbReference type="InterPro" id="IPR044772">
    <property type="entry name" value="NO3_transporter"/>
</dbReference>
<dbReference type="Pfam" id="PF07690">
    <property type="entry name" value="MFS_1"/>
    <property type="match status" value="1"/>
</dbReference>
<dbReference type="SUPFAM" id="SSF103473">
    <property type="entry name" value="MFS general substrate transporter"/>
    <property type="match status" value="1"/>
</dbReference>
<dbReference type="Proteomes" id="UP000318065">
    <property type="component" value="Chromosome"/>
</dbReference>
<dbReference type="RefSeq" id="WP_143526777.1">
    <property type="nucleotide sequence ID" value="NZ_AP019791.1"/>
</dbReference>
<evidence type="ECO:0000256" key="4">
    <source>
        <dbReference type="ARBA" id="ARBA00022989"/>
    </source>
</evidence>
<feature type="transmembrane region" description="Helical" evidence="7">
    <location>
        <begin position="132"/>
        <end position="154"/>
    </location>
</feature>
<protein>
    <submittedName>
        <fullName evidence="9">MFS transporter</fullName>
    </submittedName>
</protein>
<sequence>MNGAYRALVLSTLSFALCFSVWGLIAPLAPRFQDLYGLSDTQISLVIATPVLLGSLFRIPAGILADRFGGRRVFTGMLLFLVLPVVLIGFFGGSFYGLLFWGFLLGVAGSSFAVGVPFVSKWFPPERQGVALGVYGVGNIGSALAAYAAPAIAGAWGWRWAFWVFVVPLLAMAAMFWAVGRDAPGSGPSPSLAEGLGLFREELGPWVLSLFYFLTFGGFVALGIYLPKLLVDLFGLGQTDAGLRAAGFVVLATLARPVGGWLSDRVGGGPLLAVVFALLPLMALLLAFGGEMVSFTVGALSSAALLGVGNGAIFKLVAALYPGRTGGVTGLVGAAGGLGGFFPPLVMGVVRDLTGSYAPGFVLLALFAAGCFAVNAACMRRWKAQGQGRTEGV</sequence>
<dbReference type="AlphaFoldDB" id="A0A510HFD9"/>
<keyword evidence="5" id="KW-0534">Nitrate assimilation</keyword>
<feature type="domain" description="Major facilitator superfamily (MFS) profile" evidence="8">
    <location>
        <begin position="7"/>
        <end position="383"/>
    </location>
</feature>
<keyword evidence="6 7" id="KW-0472">Membrane</keyword>
<feature type="transmembrane region" description="Helical" evidence="7">
    <location>
        <begin position="241"/>
        <end position="259"/>
    </location>
</feature>
<dbReference type="InterPro" id="IPR011701">
    <property type="entry name" value="MFS"/>
</dbReference>
<dbReference type="GO" id="GO:0015112">
    <property type="term" value="F:nitrate transmembrane transporter activity"/>
    <property type="evidence" value="ECO:0007669"/>
    <property type="project" value="InterPro"/>
</dbReference>
<dbReference type="Gene3D" id="1.20.1250.20">
    <property type="entry name" value="MFS general substrate transporter like domains"/>
    <property type="match status" value="2"/>
</dbReference>
<evidence type="ECO:0000256" key="1">
    <source>
        <dbReference type="ARBA" id="ARBA00004651"/>
    </source>
</evidence>
<evidence type="ECO:0000313" key="10">
    <source>
        <dbReference type="Proteomes" id="UP000318065"/>
    </source>
</evidence>
<dbReference type="PANTHER" id="PTHR23515">
    <property type="entry name" value="HIGH-AFFINITY NITRATE TRANSPORTER 2.3"/>
    <property type="match status" value="1"/>
</dbReference>
<feature type="transmembrane region" description="Helical" evidence="7">
    <location>
        <begin position="271"/>
        <end position="289"/>
    </location>
</feature>
<feature type="transmembrane region" description="Helical" evidence="7">
    <location>
        <begin position="356"/>
        <end position="379"/>
    </location>
</feature>
<dbReference type="GO" id="GO:0042128">
    <property type="term" value="P:nitrate assimilation"/>
    <property type="evidence" value="ECO:0007669"/>
    <property type="project" value="UniProtKB-KW"/>
</dbReference>
<evidence type="ECO:0000256" key="2">
    <source>
        <dbReference type="ARBA" id="ARBA00008432"/>
    </source>
</evidence>
<keyword evidence="4 7" id="KW-1133">Transmembrane helix</keyword>